<organism evidence="6 7">
    <name type="scientific">Candidatus Wolfebacteria bacterium CG03_land_8_20_14_0_80_40_12</name>
    <dbReference type="NCBI Taxonomy" id="1975069"/>
    <lineage>
        <taxon>Bacteria</taxon>
        <taxon>Candidatus Wolfeibacteriota</taxon>
    </lineage>
</organism>
<feature type="non-terminal residue" evidence="6">
    <location>
        <position position="1"/>
    </location>
</feature>
<dbReference type="GO" id="GO:0003824">
    <property type="term" value="F:catalytic activity"/>
    <property type="evidence" value="ECO:0007669"/>
    <property type="project" value="InterPro"/>
</dbReference>
<dbReference type="Gene3D" id="3.20.20.70">
    <property type="entry name" value="Aldolase class I"/>
    <property type="match status" value="1"/>
</dbReference>
<dbReference type="Proteomes" id="UP000228949">
    <property type="component" value="Unassembled WGS sequence"/>
</dbReference>
<reference evidence="7" key="1">
    <citation type="submission" date="2017-09" db="EMBL/GenBank/DDBJ databases">
        <title>Depth-based differentiation of microbial function through sediment-hosted aquifers and enrichment of novel symbionts in the deep terrestrial subsurface.</title>
        <authorList>
            <person name="Probst A.J."/>
            <person name="Ladd B."/>
            <person name="Jarett J.K."/>
            <person name="Geller-Mcgrath D.E."/>
            <person name="Sieber C.M.K."/>
            <person name="Emerson J.B."/>
            <person name="Anantharaman K."/>
            <person name="Thomas B.C."/>
            <person name="Malmstrom R."/>
            <person name="Stieglmeier M."/>
            <person name="Klingl A."/>
            <person name="Woyke T."/>
            <person name="Ryan C.M."/>
            <person name="Banfield J.F."/>
        </authorList>
    </citation>
    <scope>NUCLEOTIDE SEQUENCE [LARGE SCALE GENOMIC DNA]</scope>
</reference>
<comment type="caution">
    <text evidence="6">The sequence shown here is derived from an EMBL/GenBank/DDBJ whole genome shotgun (WGS) entry which is preliminary data.</text>
</comment>
<evidence type="ECO:0000256" key="2">
    <source>
        <dbReference type="ARBA" id="ARBA00022723"/>
    </source>
</evidence>
<proteinExistence type="predicted"/>
<evidence type="ECO:0000313" key="6">
    <source>
        <dbReference type="EMBL" id="PIU98654.1"/>
    </source>
</evidence>
<dbReference type="PROSITE" id="PS51918">
    <property type="entry name" value="RADICAL_SAM"/>
    <property type="match status" value="1"/>
</dbReference>
<feature type="non-terminal residue" evidence="6">
    <location>
        <position position="202"/>
    </location>
</feature>
<sequence>SDVPSFDNWAHAIKEGYQIGCRRVQFIGGEPFLKRELLYNLILLACSTGYNSLEVSTNGTLITKKDLIFLKAHNASLAFSFYSYKDRVHDLITTKKGSWAKTLDSIRLALKMAIPLRVSVVKMNHNKEDVLETIKFLKSAGVKNAKINNVEPVGRGCSNELIASDILNQQIITKPFFPKINPDMFWRNRTGHNCFSEQICVG</sequence>
<accession>A0A2M7B6C0</accession>
<keyword evidence="4" id="KW-0411">Iron-sulfur</keyword>
<dbReference type="InterPro" id="IPR007197">
    <property type="entry name" value="rSAM"/>
</dbReference>
<name>A0A2M7B6C0_9BACT</name>
<dbReference type="EMBL" id="PEVJ01000008">
    <property type="protein sequence ID" value="PIU98654.1"/>
    <property type="molecule type" value="Genomic_DNA"/>
</dbReference>
<keyword evidence="1" id="KW-0949">S-adenosyl-L-methionine</keyword>
<dbReference type="CDD" id="cd01335">
    <property type="entry name" value="Radical_SAM"/>
    <property type="match status" value="1"/>
</dbReference>
<protein>
    <recommendedName>
        <fullName evidence="5">Radical SAM core domain-containing protein</fullName>
    </recommendedName>
</protein>
<keyword evidence="2" id="KW-0479">Metal-binding</keyword>
<dbReference type="GO" id="GO:0051536">
    <property type="term" value="F:iron-sulfur cluster binding"/>
    <property type="evidence" value="ECO:0007669"/>
    <property type="project" value="UniProtKB-KW"/>
</dbReference>
<keyword evidence="3" id="KW-0408">Iron</keyword>
<dbReference type="PANTHER" id="PTHR11228:SF7">
    <property type="entry name" value="PQQA PEPTIDE CYCLASE"/>
    <property type="match status" value="1"/>
</dbReference>
<dbReference type="AlphaFoldDB" id="A0A2M7B6C0"/>
<evidence type="ECO:0000256" key="1">
    <source>
        <dbReference type="ARBA" id="ARBA00022691"/>
    </source>
</evidence>
<evidence type="ECO:0000259" key="5">
    <source>
        <dbReference type="PROSITE" id="PS51918"/>
    </source>
</evidence>
<evidence type="ECO:0000256" key="3">
    <source>
        <dbReference type="ARBA" id="ARBA00023004"/>
    </source>
</evidence>
<dbReference type="GO" id="GO:0046872">
    <property type="term" value="F:metal ion binding"/>
    <property type="evidence" value="ECO:0007669"/>
    <property type="project" value="UniProtKB-KW"/>
</dbReference>
<dbReference type="PANTHER" id="PTHR11228">
    <property type="entry name" value="RADICAL SAM DOMAIN PROTEIN"/>
    <property type="match status" value="1"/>
</dbReference>
<dbReference type="Pfam" id="PF04055">
    <property type="entry name" value="Radical_SAM"/>
    <property type="match status" value="1"/>
</dbReference>
<dbReference type="InterPro" id="IPR013785">
    <property type="entry name" value="Aldolase_TIM"/>
</dbReference>
<feature type="domain" description="Radical SAM core" evidence="5">
    <location>
        <begin position="1"/>
        <end position="183"/>
    </location>
</feature>
<dbReference type="InterPro" id="IPR058240">
    <property type="entry name" value="rSAM_sf"/>
</dbReference>
<gene>
    <name evidence="6" type="ORF">COS61_00260</name>
</gene>
<evidence type="ECO:0000313" key="7">
    <source>
        <dbReference type="Proteomes" id="UP000228949"/>
    </source>
</evidence>
<evidence type="ECO:0000256" key="4">
    <source>
        <dbReference type="ARBA" id="ARBA00023014"/>
    </source>
</evidence>
<dbReference type="SUPFAM" id="SSF102114">
    <property type="entry name" value="Radical SAM enzymes"/>
    <property type="match status" value="1"/>
</dbReference>
<dbReference type="InterPro" id="IPR050377">
    <property type="entry name" value="Radical_SAM_PqqE_MftC-like"/>
</dbReference>